<keyword evidence="6 9" id="KW-0443">Lipid metabolism</keyword>
<dbReference type="Gene3D" id="2.40.50.100">
    <property type="match status" value="1"/>
</dbReference>
<dbReference type="GO" id="GO:0009317">
    <property type="term" value="C:acetyl-CoA carboxylase complex"/>
    <property type="evidence" value="ECO:0007669"/>
    <property type="project" value="InterPro"/>
</dbReference>
<evidence type="ECO:0000256" key="9">
    <source>
        <dbReference type="RuleBase" id="RU364072"/>
    </source>
</evidence>
<dbReference type="SUPFAM" id="SSF51230">
    <property type="entry name" value="Single hybrid motif"/>
    <property type="match status" value="1"/>
</dbReference>
<dbReference type="InterPro" id="IPR050709">
    <property type="entry name" value="Biotin_Carboxyl_Carrier/Decarb"/>
</dbReference>
<evidence type="ECO:0000256" key="3">
    <source>
        <dbReference type="ARBA" id="ARBA00017562"/>
    </source>
</evidence>
<dbReference type="PROSITE" id="PS00188">
    <property type="entry name" value="BIOTIN"/>
    <property type="match status" value="1"/>
</dbReference>
<dbReference type="OrthoDB" id="9811735at2"/>
<evidence type="ECO:0000256" key="6">
    <source>
        <dbReference type="ARBA" id="ARBA00023098"/>
    </source>
</evidence>
<dbReference type="InterPro" id="IPR001882">
    <property type="entry name" value="Biotin_BS"/>
</dbReference>
<name>A0A550JLL8_9BACT</name>
<evidence type="ECO:0000256" key="8">
    <source>
        <dbReference type="ARBA" id="ARBA00023267"/>
    </source>
</evidence>
<keyword evidence="7 9" id="KW-0275">Fatty acid biosynthesis</keyword>
<reference evidence="11 12" key="1">
    <citation type="submission" date="2019-07" db="EMBL/GenBank/DDBJ databases">
        <title>Insights of Desulfuromonas acetexigens electromicrobiology.</title>
        <authorList>
            <person name="Katuri K."/>
            <person name="Sapireddy V."/>
            <person name="Shaw D.R."/>
            <person name="Saikaly P."/>
        </authorList>
    </citation>
    <scope>NUCLEOTIDE SEQUENCE [LARGE SCALE GENOMIC DNA]</scope>
    <source>
        <strain evidence="11 12">2873</strain>
    </source>
</reference>
<protein>
    <recommendedName>
        <fullName evidence="3 9">Biotin carboxyl carrier protein of acetyl-CoA carboxylase</fullName>
    </recommendedName>
</protein>
<dbReference type="PROSITE" id="PS50968">
    <property type="entry name" value="BIOTINYL_LIPOYL"/>
    <property type="match status" value="1"/>
</dbReference>
<comment type="function">
    <text evidence="1 9">This protein is a component of the acetyl coenzyme A carboxylase complex; first, biotin carboxylase catalyzes the carboxylation of the carrier protein and then the transcarboxylase transfers the carboxyl group to form malonyl-CoA.</text>
</comment>
<keyword evidence="12" id="KW-1185">Reference proteome</keyword>
<evidence type="ECO:0000313" key="11">
    <source>
        <dbReference type="EMBL" id="TRO84111.1"/>
    </source>
</evidence>
<accession>A0A550JLL8</accession>
<dbReference type="PRINTS" id="PR01071">
    <property type="entry name" value="ACOABIOTINCC"/>
</dbReference>
<evidence type="ECO:0000256" key="4">
    <source>
        <dbReference type="ARBA" id="ARBA00022516"/>
    </source>
</evidence>
<dbReference type="PANTHER" id="PTHR45266:SF3">
    <property type="entry name" value="OXALOACETATE DECARBOXYLASE ALPHA CHAIN"/>
    <property type="match status" value="1"/>
</dbReference>
<evidence type="ECO:0000313" key="12">
    <source>
        <dbReference type="Proteomes" id="UP000317155"/>
    </source>
</evidence>
<dbReference type="CDD" id="cd06850">
    <property type="entry name" value="biotinyl_domain"/>
    <property type="match status" value="1"/>
</dbReference>
<dbReference type="AlphaFoldDB" id="A0A550JLL8"/>
<dbReference type="EMBL" id="VJVV01000001">
    <property type="protein sequence ID" value="TRO84111.1"/>
    <property type="molecule type" value="Genomic_DNA"/>
</dbReference>
<dbReference type="InterPro" id="IPR011053">
    <property type="entry name" value="Single_hybrid_motif"/>
</dbReference>
<dbReference type="NCBIfam" id="TIGR00531">
    <property type="entry name" value="BCCP"/>
    <property type="match status" value="1"/>
</dbReference>
<dbReference type="Proteomes" id="UP000317155">
    <property type="component" value="Unassembled WGS sequence"/>
</dbReference>
<comment type="pathway">
    <text evidence="2 9">Lipid metabolism; fatty acid biosynthesis.</text>
</comment>
<dbReference type="PANTHER" id="PTHR45266">
    <property type="entry name" value="OXALOACETATE DECARBOXYLASE ALPHA CHAIN"/>
    <property type="match status" value="1"/>
</dbReference>
<dbReference type="GO" id="GO:0006633">
    <property type="term" value="P:fatty acid biosynthetic process"/>
    <property type="evidence" value="ECO:0007669"/>
    <property type="project" value="UniProtKB-UniPathway"/>
</dbReference>
<dbReference type="InterPro" id="IPR000089">
    <property type="entry name" value="Biotin_lipoyl"/>
</dbReference>
<evidence type="ECO:0000256" key="5">
    <source>
        <dbReference type="ARBA" id="ARBA00022832"/>
    </source>
</evidence>
<proteinExistence type="predicted"/>
<dbReference type="InterPro" id="IPR001249">
    <property type="entry name" value="AcCoA_biotinCC"/>
</dbReference>
<evidence type="ECO:0000259" key="10">
    <source>
        <dbReference type="PROSITE" id="PS50968"/>
    </source>
</evidence>
<evidence type="ECO:0000256" key="7">
    <source>
        <dbReference type="ARBA" id="ARBA00023160"/>
    </source>
</evidence>
<organism evidence="11 12">
    <name type="scientific">Trichloromonas acetexigens</name>
    <dbReference type="NCBI Taxonomy" id="38815"/>
    <lineage>
        <taxon>Bacteria</taxon>
        <taxon>Pseudomonadati</taxon>
        <taxon>Thermodesulfobacteriota</taxon>
        <taxon>Desulfuromonadia</taxon>
        <taxon>Desulfuromonadales</taxon>
        <taxon>Trichloromonadaceae</taxon>
        <taxon>Trichloromonas</taxon>
    </lineage>
</organism>
<dbReference type="RefSeq" id="WP_092053339.1">
    <property type="nucleotide sequence ID" value="NZ_FOJJ01000001.1"/>
</dbReference>
<sequence>MDIKDLKVLIKMVTETDITEFEMENADEKIVIKRGKETEIVQMAAPQQYLAQPVMAAPPVAAAAAPAAPAPAAADAAPAVSKGETITSPIVGTFYRAPSPESPSYVEVGSVVEKGQIFCIVEAMKLMNEIEAEFRCKVVEICKENAKPVEFGEPLFIVERL</sequence>
<comment type="caution">
    <text evidence="11">The sequence shown here is derived from an EMBL/GenBank/DDBJ whole genome shotgun (WGS) entry which is preliminary data.</text>
</comment>
<feature type="domain" description="Lipoyl-binding" evidence="10">
    <location>
        <begin position="83"/>
        <end position="159"/>
    </location>
</feature>
<keyword evidence="4 9" id="KW-0444">Lipid biosynthesis</keyword>
<dbReference type="GO" id="GO:0003989">
    <property type="term" value="F:acetyl-CoA carboxylase activity"/>
    <property type="evidence" value="ECO:0007669"/>
    <property type="project" value="InterPro"/>
</dbReference>
<gene>
    <name evidence="11" type="primary">accB</name>
    <name evidence="11" type="ORF">FL622_02725</name>
</gene>
<keyword evidence="8 9" id="KW-0092">Biotin</keyword>
<dbReference type="Pfam" id="PF00364">
    <property type="entry name" value="Biotin_lipoyl"/>
    <property type="match status" value="1"/>
</dbReference>
<dbReference type="UniPathway" id="UPA00094"/>
<evidence type="ECO:0000256" key="2">
    <source>
        <dbReference type="ARBA" id="ARBA00005194"/>
    </source>
</evidence>
<evidence type="ECO:0000256" key="1">
    <source>
        <dbReference type="ARBA" id="ARBA00003761"/>
    </source>
</evidence>
<keyword evidence="5 9" id="KW-0276">Fatty acid metabolism</keyword>